<evidence type="ECO:0000313" key="10">
    <source>
        <dbReference type="EMBL" id="OQX90569.1"/>
    </source>
</evidence>
<comment type="similarity">
    <text evidence="8">Belongs to the transferase hexapeptide repeat family. LpxA subfamily.</text>
</comment>
<sequence>MSIHHQAIIKEGAIIAEDATVGPFSIVSSKAIIGSRTRIDDSVLIDGRTTIGKDCHIFHGASIGCIPQDLKYAGEDTNVVIGDKNTIREFVTIHRGTAMVGTTEIGYGNLIMAYVHIAHDCRIGNHCVIANSSALAGHIIVEDYAVIGGLVPIHQFCQIGRYSMIGGMTRITKDVVPFGLVAGYPPRVYGLNIVGLRRHNFSNERIDNLKKTFDILFRSGLNVSQALKKIEEDVESNGDITHLINFIGNSKRGIITGLK</sequence>
<comment type="pathway">
    <text evidence="8">Glycolipid biosynthesis; lipid IV(A) biosynthesis; lipid IV(A) from (3R)-3-hydroxytetradecanoyl-[acyl-carrier-protein] and UDP-N-acetyl-alpha-D-glucosamine: step 1/6.</text>
</comment>
<keyword evidence="1 8" id="KW-0963">Cytoplasm</keyword>
<dbReference type="HAMAP" id="MF_00387">
    <property type="entry name" value="LpxA"/>
    <property type="match status" value="1"/>
</dbReference>
<evidence type="ECO:0000256" key="1">
    <source>
        <dbReference type="ARBA" id="ARBA00022490"/>
    </source>
</evidence>
<dbReference type="GO" id="GO:0016020">
    <property type="term" value="C:membrane"/>
    <property type="evidence" value="ECO:0007669"/>
    <property type="project" value="GOC"/>
</dbReference>
<dbReference type="InterPro" id="IPR001451">
    <property type="entry name" value="Hexapep"/>
</dbReference>
<comment type="function">
    <text evidence="8">Involved in the biosynthesis of lipid A, a phosphorylated glycolipid that anchors the lipopolysaccharide to the outer membrane of the cell.</text>
</comment>
<dbReference type="Proteomes" id="UP000192611">
    <property type="component" value="Unassembled WGS sequence"/>
</dbReference>
<dbReference type="SUPFAM" id="SSF51161">
    <property type="entry name" value="Trimeric LpxA-like enzymes"/>
    <property type="match status" value="1"/>
</dbReference>
<evidence type="ECO:0000256" key="3">
    <source>
        <dbReference type="ARBA" id="ARBA00022556"/>
    </source>
</evidence>
<keyword evidence="6 8" id="KW-0443">Lipid metabolism</keyword>
<evidence type="ECO:0000256" key="6">
    <source>
        <dbReference type="ARBA" id="ARBA00023098"/>
    </source>
</evidence>
<dbReference type="Gene3D" id="2.160.10.10">
    <property type="entry name" value="Hexapeptide repeat proteins"/>
    <property type="match status" value="1"/>
</dbReference>
<proteinExistence type="inferred from homology"/>
<dbReference type="UniPathway" id="UPA00359">
    <property type="reaction ID" value="UER00477"/>
</dbReference>
<dbReference type="InterPro" id="IPR010137">
    <property type="entry name" value="Lipid_A_LpxA"/>
</dbReference>
<dbReference type="InterPro" id="IPR029098">
    <property type="entry name" value="Acetyltransf_C"/>
</dbReference>
<dbReference type="PANTHER" id="PTHR43480">
    <property type="entry name" value="ACYL-[ACYL-CARRIER-PROTEIN]--UDP-N-ACETYLGLUCOSAMINE O-ACYLTRANSFERASE"/>
    <property type="match status" value="1"/>
</dbReference>
<accession>A0A1W9S149</accession>
<feature type="domain" description="UDP N-acetylglucosamine O-acyltransferase C-terminal" evidence="9">
    <location>
        <begin position="174"/>
        <end position="255"/>
    </location>
</feature>
<keyword evidence="2 8" id="KW-0444">Lipid biosynthesis</keyword>
<keyword evidence="5 8" id="KW-0677">Repeat</keyword>
<dbReference type="InterPro" id="IPR037157">
    <property type="entry name" value="Acetyltransf_C_sf"/>
</dbReference>
<evidence type="ECO:0000259" key="9">
    <source>
        <dbReference type="Pfam" id="PF13720"/>
    </source>
</evidence>
<name>A0A1W9S149_9BACT</name>
<dbReference type="Pfam" id="PF13720">
    <property type="entry name" value="Acetyltransf_11"/>
    <property type="match status" value="1"/>
</dbReference>
<dbReference type="EC" id="2.3.1.129" evidence="8"/>
<comment type="caution">
    <text evidence="10">The sequence shown here is derived from an EMBL/GenBank/DDBJ whole genome shotgun (WGS) entry which is preliminary data.</text>
</comment>
<dbReference type="GO" id="GO:0005737">
    <property type="term" value="C:cytoplasm"/>
    <property type="evidence" value="ECO:0007669"/>
    <property type="project" value="UniProtKB-SubCell"/>
</dbReference>
<evidence type="ECO:0000256" key="2">
    <source>
        <dbReference type="ARBA" id="ARBA00022516"/>
    </source>
</evidence>
<organism evidence="10 11">
    <name type="scientific">Candidatus Coatesbacteria bacterium 4484_99</name>
    <dbReference type="NCBI Taxonomy" id="1970774"/>
    <lineage>
        <taxon>Bacteria</taxon>
        <taxon>Candidatus Coatesiibacteriota</taxon>
    </lineage>
</organism>
<protein>
    <recommendedName>
        <fullName evidence="8">Acyl-[acyl-carrier-protein]--UDP-N-acetylglucosamine O-acyltransferase</fullName>
        <shortName evidence="8">UDP-N-acetylglucosamine acyltransferase</shortName>
        <ecNumber evidence="8">2.3.1.129</ecNumber>
    </recommendedName>
</protein>
<comment type="catalytic activity">
    <reaction evidence="8">
        <text>a (3R)-hydroxyacyl-[ACP] + UDP-N-acetyl-alpha-D-glucosamine = a UDP-3-O-[(3R)-3-hydroxyacyl]-N-acetyl-alpha-D-glucosamine + holo-[ACP]</text>
        <dbReference type="Rhea" id="RHEA:67812"/>
        <dbReference type="Rhea" id="RHEA-COMP:9685"/>
        <dbReference type="Rhea" id="RHEA-COMP:9945"/>
        <dbReference type="ChEBI" id="CHEBI:57705"/>
        <dbReference type="ChEBI" id="CHEBI:64479"/>
        <dbReference type="ChEBI" id="CHEBI:78827"/>
        <dbReference type="ChEBI" id="CHEBI:173225"/>
        <dbReference type="EC" id="2.3.1.129"/>
    </reaction>
</comment>
<evidence type="ECO:0000256" key="8">
    <source>
        <dbReference type="HAMAP-Rule" id="MF_00387"/>
    </source>
</evidence>
<reference evidence="11" key="1">
    <citation type="submission" date="2017-03" db="EMBL/GenBank/DDBJ databases">
        <title>Novel pathways for hydrocarbon cycling and metabolic interdependencies in hydrothermal sediment communities.</title>
        <authorList>
            <person name="Dombrowski N."/>
            <person name="Seitz K."/>
            <person name="Teske A."/>
            <person name="Baker B."/>
        </authorList>
    </citation>
    <scope>NUCLEOTIDE SEQUENCE [LARGE SCALE GENOMIC DNA]</scope>
</reference>
<dbReference type="NCBIfam" id="TIGR01852">
    <property type="entry name" value="lipid_A_lpxA"/>
    <property type="match status" value="1"/>
</dbReference>
<dbReference type="AlphaFoldDB" id="A0A1W9S149"/>
<keyword evidence="3 8" id="KW-0441">Lipid A biosynthesis</keyword>
<dbReference type="GO" id="GO:0009245">
    <property type="term" value="P:lipid A biosynthetic process"/>
    <property type="evidence" value="ECO:0007669"/>
    <property type="project" value="UniProtKB-UniRule"/>
</dbReference>
<comment type="subunit">
    <text evidence="8">Homotrimer.</text>
</comment>
<keyword evidence="7 8" id="KW-0012">Acyltransferase</keyword>
<keyword evidence="4 8" id="KW-0808">Transferase</keyword>
<dbReference type="Gene3D" id="1.20.1180.10">
    <property type="entry name" value="Udp N-acetylglucosamine O-acyltransferase, C-terminal domain"/>
    <property type="match status" value="1"/>
</dbReference>
<dbReference type="GO" id="GO:0008780">
    <property type="term" value="F:acyl-[acyl-carrier-protein]-UDP-N-acetylglucosamine O-acyltransferase activity"/>
    <property type="evidence" value="ECO:0007669"/>
    <property type="project" value="UniProtKB-UniRule"/>
</dbReference>
<dbReference type="PIRSF" id="PIRSF000456">
    <property type="entry name" value="UDP-GlcNAc_acltr"/>
    <property type="match status" value="1"/>
</dbReference>
<dbReference type="PANTHER" id="PTHR43480:SF1">
    <property type="entry name" value="ACYL-[ACYL-CARRIER-PROTEIN]--UDP-N-ACETYLGLUCOSAMINE O-ACYLTRANSFERASE, MITOCHONDRIAL-RELATED"/>
    <property type="match status" value="1"/>
</dbReference>
<dbReference type="EMBL" id="NATQ01000042">
    <property type="protein sequence ID" value="OQX90569.1"/>
    <property type="molecule type" value="Genomic_DNA"/>
</dbReference>
<dbReference type="InterPro" id="IPR011004">
    <property type="entry name" value="Trimer_LpxA-like_sf"/>
</dbReference>
<evidence type="ECO:0000256" key="7">
    <source>
        <dbReference type="ARBA" id="ARBA00023315"/>
    </source>
</evidence>
<dbReference type="NCBIfam" id="NF003657">
    <property type="entry name" value="PRK05289.1"/>
    <property type="match status" value="1"/>
</dbReference>
<dbReference type="CDD" id="cd03351">
    <property type="entry name" value="LbH_UDP-GlcNAc_AT"/>
    <property type="match status" value="1"/>
</dbReference>
<dbReference type="PROSITE" id="PS00101">
    <property type="entry name" value="HEXAPEP_TRANSFERASES"/>
    <property type="match status" value="1"/>
</dbReference>
<gene>
    <name evidence="8" type="primary">lpxA</name>
    <name evidence="10" type="ORF">B6D57_02600</name>
</gene>
<dbReference type="InterPro" id="IPR018357">
    <property type="entry name" value="Hexapep_transf_CS"/>
</dbReference>
<evidence type="ECO:0000256" key="5">
    <source>
        <dbReference type="ARBA" id="ARBA00022737"/>
    </source>
</evidence>
<dbReference type="Pfam" id="PF00132">
    <property type="entry name" value="Hexapep"/>
    <property type="match status" value="1"/>
</dbReference>
<comment type="subcellular location">
    <subcellularLocation>
        <location evidence="8">Cytoplasm</location>
    </subcellularLocation>
</comment>
<evidence type="ECO:0000313" key="11">
    <source>
        <dbReference type="Proteomes" id="UP000192611"/>
    </source>
</evidence>
<evidence type="ECO:0000256" key="4">
    <source>
        <dbReference type="ARBA" id="ARBA00022679"/>
    </source>
</evidence>